<keyword evidence="4 8" id="KW-0479">Metal-binding</keyword>
<evidence type="ECO:0000256" key="1">
    <source>
        <dbReference type="ARBA" id="ARBA00001971"/>
    </source>
</evidence>
<dbReference type="InterPro" id="IPR001128">
    <property type="entry name" value="Cyt_P450"/>
</dbReference>
<evidence type="ECO:0000256" key="8">
    <source>
        <dbReference type="PIRSR" id="PIRSR602401-1"/>
    </source>
</evidence>
<gene>
    <name evidence="10" type="ORF">VSDG_09187</name>
</gene>
<comment type="caution">
    <text evidence="10">The sequence shown here is derived from an EMBL/GenBank/DDBJ whole genome shotgun (WGS) entry which is preliminary data.</text>
</comment>
<dbReference type="PRINTS" id="PR00385">
    <property type="entry name" value="P450"/>
</dbReference>
<dbReference type="Gene3D" id="1.10.630.10">
    <property type="entry name" value="Cytochrome P450"/>
    <property type="match status" value="1"/>
</dbReference>
<name>A0A423VAS9_CYTCH</name>
<dbReference type="OrthoDB" id="2789670at2759"/>
<dbReference type="Proteomes" id="UP000284375">
    <property type="component" value="Unassembled WGS sequence"/>
</dbReference>
<keyword evidence="5 9" id="KW-0560">Oxidoreductase</keyword>
<proteinExistence type="inferred from homology"/>
<comment type="similarity">
    <text evidence="2 9">Belongs to the cytochrome P450 family.</text>
</comment>
<dbReference type="GO" id="GO:0004497">
    <property type="term" value="F:monooxygenase activity"/>
    <property type="evidence" value="ECO:0007669"/>
    <property type="project" value="UniProtKB-KW"/>
</dbReference>
<keyword evidence="7 9" id="KW-0503">Monooxygenase</keyword>
<evidence type="ECO:0000256" key="6">
    <source>
        <dbReference type="ARBA" id="ARBA00023004"/>
    </source>
</evidence>
<dbReference type="PROSITE" id="PS00086">
    <property type="entry name" value="CYTOCHROME_P450"/>
    <property type="match status" value="1"/>
</dbReference>
<dbReference type="InterPro" id="IPR017972">
    <property type="entry name" value="Cyt_P450_CS"/>
</dbReference>
<dbReference type="Pfam" id="PF00067">
    <property type="entry name" value="p450"/>
    <property type="match status" value="1"/>
</dbReference>
<comment type="cofactor">
    <cofactor evidence="1 8">
        <name>heme</name>
        <dbReference type="ChEBI" id="CHEBI:30413"/>
    </cofactor>
</comment>
<evidence type="ECO:0000256" key="3">
    <source>
        <dbReference type="ARBA" id="ARBA00022617"/>
    </source>
</evidence>
<dbReference type="GO" id="GO:0016705">
    <property type="term" value="F:oxidoreductase activity, acting on paired donors, with incorporation or reduction of molecular oxygen"/>
    <property type="evidence" value="ECO:0007669"/>
    <property type="project" value="InterPro"/>
</dbReference>
<dbReference type="SUPFAM" id="SSF48264">
    <property type="entry name" value="Cytochrome P450"/>
    <property type="match status" value="1"/>
</dbReference>
<protein>
    <recommendedName>
        <fullName evidence="12">O-methylsterigmatocystin oxidoreductase</fullName>
    </recommendedName>
</protein>
<evidence type="ECO:0000256" key="9">
    <source>
        <dbReference type="RuleBase" id="RU000461"/>
    </source>
</evidence>
<keyword evidence="6 8" id="KW-0408">Iron</keyword>
<dbReference type="PRINTS" id="PR00463">
    <property type="entry name" value="EP450I"/>
</dbReference>
<evidence type="ECO:0000313" key="10">
    <source>
        <dbReference type="EMBL" id="ROV88019.1"/>
    </source>
</evidence>
<evidence type="ECO:0000256" key="4">
    <source>
        <dbReference type="ARBA" id="ARBA00022723"/>
    </source>
</evidence>
<evidence type="ECO:0000256" key="2">
    <source>
        <dbReference type="ARBA" id="ARBA00010617"/>
    </source>
</evidence>
<sequence length="532" mass="59580">MYVKIDFVSTLILGCVAFAASRVLQILLHRKRNSHPLPPGPKPWPVLGNIADLPPNGVREWEFWLQHKDRYGPISSVTALGTTIVVLHDPQLAAELLDKRSAIYSSRPRLTFLNELCGWSVALASQLYGDRFRTYRKQLHTTIGTKTSAARFNPLQEVEVHRFLLRLLEQPAGLLAHIRTEAGAIILKLAYGYTIEPHEQDPLVDLADRALVQFSAAAVPGAWLVDTIPALLYLPEWMPGAAFKKTAKKWKATLKETVEIPMRFVKKQMAEKHFEPSHVSALYEKAGAKISKQEEDSVKFTAFSLYAGGADTTVSSIATFFLVMTMHPEVQRTAQEEIDRVIGTGRLPTFADRDNLPYVEAVVKEALRMHPIAPMGLPHVTTADDVCEGYLIPKDAMILPNIWWFTHDPAVYPQPAVFDPSRFLGPDPCPDPRNHVFGYGRRICPGKQLADLSVWLTIARSLAVFDIKKGVDDTGKEIEPELSFSPGIISHPSPFKTTITPRSSIHEDLIRQVEKQHPWEKSSADDLEAIHY</sequence>
<dbReference type="CDD" id="cd11065">
    <property type="entry name" value="CYP64-like"/>
    <property type="match status" value="1"/>
</dbReference>
<evidence type="ECO:0008006" key="12">
    <source>
        <dbReference type="Google" id="ProtNLM"/>
    </source>
</evidence>
<dbReference type="InterPro" id="IPR036396">
    <property type="entry name" value="Cyt_P450_sf"/>
</dbReference>
<reference evidence="10 11" key="1">
    <citation type="submission" date="2015-09" db="EMBL/GenBank/DDBJ databases">
        <title>Host preference determinants of Valsa canker pathogens revealed by comparative genomics.</title>
        <authorList>
            <person name="Yin Z."/>
            <person name="Huang L."/>
        </authorList>
    </citation>
    <scope>NUCLEOTIDE SEQUENCE [LARGE SCALE GENOMIC DNA]</scope>
    <source>
        <strain evidence="10 11">YSFL</strain>
    </source>
</reference>
<accession>A0A423VAS9</accession>
<evidence type="ECO:0000256" key="7">
    <source>
        <dbReference type="ARBA" id="ARBA00023033"/>
    </source>
</evidence>
<dbReference type="STRING" id="252740.A0A423VAS9"/>
<dbReference type="GO" id="GO:0005506">
    <property type="term" value="F:iron ion binding"/>
    <property type="evidence" value="ECO:0007669"/>
    <property type="project" value="InterPro"/>
</dbReference>
<feature type="binding site" description="axial binding residue" evidence="8">
    <location>
        <position position="444"/>
    </location>
    <ligand>
        <name>heme</name>
        <dbReference type="ChEBI" id="CHEBI:30413"/>
    </ligand>
    <ligandPart>
        <name>Fe</name>
        <dbReference type="ChEBI" id="CHEBI:18248"/>
    </ligandPart>
</feature>
<dbReference type="GO" id="GO:0020037">
    <property type="term" value="F:heme binding"/>
    <property type="evidence" value="ECO:0007669"/>
    <property type="project" value="InterPro"/>
</dbReference>
<dbReference type="PANTHER" id="PTHR46300:SF7">
    <property type="entry name" value="P450, PUTATIVE (EUROFUNG)-RELATED"/>
    <property type="match status" value="1"/>
</dbReference>
<keyword evidence="3 8" id="KW-0349">Heme</keyword>
<evidence type="ECO:0000313" key="11">
    <source>
        <dbReference type="Proteomes" id="UP000284375"/>
    </source>
</evidence>
<dbReference type="PANTHER" id="PTHR46300">
    <property type="entry name" value="P450, PUTATIVE (EUROFUNG)-RELATED-RELATED"/>
    <property type="match status" value="1"/>
</dbReference>
<organism evidence="10 11">
    <name type="scientific">Cytospora chrysosperma</name>
    <name type="common">Cytospora canker fungus</name>
    <name type="synonym">Sphaeria chrysosperma</name>
    <dbReference type="NCBI Taxonomy" id="252740"/>
    <lineage>
        <taxon>Eukaryota</taxon>
        <taxon>Fungi</taxon>
        <taxon>Dikarya</taxon>
        <taxon>Ascomycota</taxon>
        <taxon>Pezizomycotina</taxon>
        <taxon>Sordariomycetes</taxon>
        <taxon>Sordariomycetidae</taxon>
        <taxon>Diaporthales</taxon>
        <taxon>Cytosporaceae</taxon>
        <taxon>Cytospora</taxon>
    </lineage>
</organism>
<dbReference type="InterPro" id="IPR050364">
    <property type="entry name" value="Cytochrome_P450_fung"/>
</dbReference>
<keyword evidence="11" id="KW-1185">Reference proteome</keyword>
<dbReference type="InterPro" id="IPR002401">
    <property type="entry name" value="Cyt_P450_E_grp-I"/>
</dbReference>
<evidence type="ECO:0000256" key="5">
    <source>
        <dbReference type="ARBA" id="ARBA00023002"/>
    </source>
</evidence>
<dbReference type="EMBL" id="LJZO01000072">
    <property type="protein sequence ID" value="ROV88019.1"/>
    <property type="molecule type" value="Genomic_DNA"/>
</dbReference>
<dbReference type="AlphaFoldDB" id="A0A423VAS9"/>